<reference evidence="2 3" key="1">
    <citation type="journal article" date="2025" name="Int. J. Syst. Evol. Microbiol.">
        <title>Desulfovibrio falkowii sp. nov., Porphyromonas miyakawae sp. nov., Mediterraneibacter flintii sp. nov. and Owariibacterium komagatae gen. nov., sp. nov., isolated from human faeces.</title>
        <authorList>
            <person name="Hamaguchi T."/>
            <person name="Ohara M."/>
            <person name="Hisatomi A."/>
            <person name="Sekiguchi K."/>
            <person name="Takeda J.I."/>
            <person name="Ueyama J."/>
            <person name="Ito M."/>
            <person name="Nishiwaki H."/>
            <person name="Ogi T."/>
            <person name="Hirayama M."/>
            <person name="Ohkuma M."/>
            <person name="Sakamoto M."/>
            <person name="Ohno K."/>
        </authorList>
    </citation>
    <scope>NUCLEOTIDE SEQUENCE [LARGE SCALE GENOMIC DNA]</scope>
    <source>
        <strain evidence="2 3">13CB11C</strain>
    </source>
</reference>
<gene>
    <name evidence="2" type="ORF">Tsumi_03050</name>
</gene>
<dbReference type="Proteomes" id="UP001628220">
    <property type="component" value="Unassembled WGS sequence"/>
</dbReference>
<evidence type="ECO:0000313" key="3">
    <source>
        <dbReference type="Proteomes" id="UP001628220"/>
    </source>
</evidence>
<dbReference type="EMBL" id="BAAFSF010000001">
    <property type="protein sequence ID" value="GAB1251201.1"/>
    <property type="molecule type" value="Genomic_DNA"/>
</dbReference>
<evidence type="ECO:0000259" key="1">
    <source>
        <dbReference type="Pfam" id="PF14294"/>
    </source>
</evidence>
<evidence type="ECO:0000313" key="2">
    <source>
        <dbReference type="EMBL" id="GAB1251201.1"/>
    </source>
</evidence>
<feature type="domain" description="DUF4372" evidence="1">
    <location>
        <begin position="3"/>
        <end position="74"/>
    </location>
</feature>
<accession>A0ABQ0E0K7</accession>
<dbReference type="Pfam" id="PF14294">
    <property type="entry name" value="DUF4372"/>
    <property type="match status" value="1"/>
</dbReference>
<organism evidence="2 3">
    <name type="scientific">Porphyromonas miyakawae</name>
    <dbReference type="NCBI Taxonomy" id="3137470"/>
    <lineage>
        <taxon>Bacteria</taxon>
        <taxon>Pseudomonadati</taxon>
        <taxon>Bacteroidota</taxon>
        <taxon>Bacteroidia</taxon>
        <taxon>Bacteroidales</taxon>
        <taxon>Porphyromonadaceae</taxon>
        <taxon>Porphyromonas</taxon>
    </lineage>
</organism>
<dbReference type="InterPro" id="IPR025399">
    <property type="entry name" value="DUF4372"/>
</dbReference>
<keyword evidence="3" id="KW-1185">Reference proteome</keyword>
<name>A0ABQ0E0K7_9PORP</name>
<protein>
    <recommendedName>
        <fullName evidence="1">DUF4372 domain-containing protein</fullName>
    </recommendedName>
</protein>
<comment type="caution">
    <text evidence="2">The sequence shown here is derived from an EMBL/GenBank/DDBJ whole genome shotgun (WGS) entry which is preliminary data.</text>
</comment>
<proteinExistence type="predicted"/>
<sequence>MANITLFAQAIRLIPREFIQRLVKKHDTDKYAKGFNSWSHLVTMIFSQFSGSVSLRQISEGLQSATGNLNHLGLSRAPSKASPLSESGFT</sequence>